<comment type="caution">
    <text evidence="2">The sequence shown here is derived from an EMBL/GenBank/DDBJ whole genome shotgun (WGS) entry which is preliminary data.</text>
</comment>
<dbReference type="EMBL" id="CAUYUJ010020528">
    <property type="protein sequence ID" value="CAK0898972.1"/>
    <property type="molecule type" value="Genomic_DNA"/>
</dbReference>
<sequence length="227" mass="26275">MGKKRHEGNQDGNDPDEPDDRRAKKASRTGRIDSLTLEQLEEREEQLKKDMGDLKVANANLTAIKREHAVAYGVNEIRAIGTKKLKVQYNLTEVQQERSSEGEPSFTPRRPRGRRRQTGVPPTLGPGSSRRLPPRSRTSGCCSRRPRPRRRTPPRGRWRQRRRRRRPRRRRQRRLGGPGAARMVQPWGITVQAIWAAVWAPRWAAAWAPRWAAAWALRWAAAWAPRW</sequence>
<gene>
    <name evidence="2" type="ORF">PCOR1329_LOCUS76613</name>
</gene>
<organism evidence="2 3">
    <name type="scientific">Prorocentrum cordatum</name>
    <dbReference type="NCBI Taxonomy" id="2364126"/>
    <lineage>
        <taxon>Eukaryota</taxon>
        <taxon>Sar</taxon>
        <taxon>Alveolata</taxon>
        <taxon>Dinophyceae</taxon>
        <taxon>Prorocentrales</taxon>
        <taxon>Prorocentraceae</taxon>
        <taxon>Prorocentrum</taxon>
    </lineage>
</organism>
<reference evidence="2" key="1">
    <citation type="submission" date="2023-10" db="EMBL/GenBank/DDBJ databases">
        <authorList>
            <person name="Chen Y."/>
            <person name="Shah S."/>
            <person name="Dougan E. K."/>
            <person name="Thang M."/>
            <person name="Chan C."/>
        </authorList>
    </citation>
    <scope>NUCLEOTIDE SEQUENCE [LARGE SCALE GENOMIC DNA]</scope>
</reference>
<evidence type="ECO:0000313" key="2">
    <source>
        <dbReference type="EMBL" id="CAK0898972.1"/>
    </source>
</evidence>
<keyword evidence="3" id="KW-1185">Reference proteome</keyword>
<feature type="compositionally biased region" description="Low complexity" evidence="1">
    <location>
        <begin position="118"/>
        <end position="143"/>
    </location>
</feature>
<evidence type="ECO:0000256" key="1">
    <source>
        <dbReference type="SAM" id="MobiDB-lite"/>
    </source>
</evidence>
<feature type="non-terminal residue" evidence="2">
    <location>
        <position position="227"/>
    </location>
</feature>
<name>A0ABN9XIN0_9DINO</name>
<protein>
    <submittedName>
        <fullName evidence="2">Uncharacterized protein</fullName>
    </submittedName>
</protein>
<accession>A0ABN9XIN0</accession>
<evidence type="ECO:0000313" key="3">
    <source>
        <dbReference type="Proteomes" id="UP001189429"/>
    </source>
</evidence>
<dbReference type="Proteomes" id="UP001189429">
    <property type="component" value="Unassembled WGS sequence"/>
</dbReference>
<feature type="region of interest" description="Disordered" evidence="1">
    <location>
        <begin position="93"/>
        <end position="181"/>
    </location>
</feature>
<feature type="compositionally biased region" description="Basic residues" evidence="1">
    <location>
        <begin position="144"/>
        <end position="174"/>
    </location>
</feature>
<proteinExistence type="predicted"/>
<feature type="region of interest" description="Disordered" evidence="1">
    <location>
        <begin position="1"/>
        <end position="39"/>
    </location>
</feature>